<evidence type="ECO:0000259" key="11">
    <source>
        <dbReference type="PROSITE" id="PS51898"/>
    </source>
</evidence>
<evidence type="ECO:0000259" key="12">
    <source>
        <dbReference type="PROSITE" id="PS51900"/>
    </source>
</evidence>
<comment type="function">
    <text evidence="10">Site-specific tyrosine recombinase, which acts by catalyzing the cutting and rejoining of the recombining DNA molecules. The XerC-XerD complex is essential to convert dimers of the bacterial chromosome into monomers to permit their segregation at cell division. It also contributes to the segregational stability of plasmids.</text>
</comment>
<feature type="domain" description="Core-binding (CB)" evidence="12">
    <location>
        <begin position="6"/>
        <end position="92"/>
    </location>
</feature>
<dbReference type="Proteomes" id="UP001242368">
    <property type="component" value="Unassembled WGS sequence"/>
</dbReference>
<evidence type="ECO:0000256" key="2">
    <source>
        <dbReference type="ARBA" id="ARBA00010450"/>
    </source>
</evidence>
<evidence type="ECO:0000256" key="10">
    <source>
        <dbReference type="HAMAP-Rule" id="MF_01808"/>
    </source>
</evidence>
<dbReference type="EMBL" id="JAUFQU010000001">
    <property type="protein sequence ID" value="MDN3707989.1"/>
    <property type="molecule type" value="Genomic_DNA"/>
</dbReference>
<evidence type="ECO:0000313" key="13">
    <source>
        <dbReference type="EMBL" id="MDN3707989.1"/>
    </source>
</evidence>
<feature type="active site" evidence="10">
    <location>
        <position position="252"/>
    </location>
</feature>
<dbReference type="NCBIfam" id="NF040815">
    <property type="entry name" value="recomb_XerA_Arch"/>
    <property type="match status" value="1"/>
</dbReference>
<dbReference type="InterPro" id="IPR050090">
    <property type="entry name" value="Tyrosine_recombinase_XerCD"/>
</dbReference>
<dbReference type="InterPro" id="IPR044068">
    <property type="entry name" value="CB"/>
</dbReference>
<comment type="subcellular location">
    <subcellularLocation>
        <location evidence="1 10">Cytoplasm</location>
    </subcellularLocation>
</comment>
<feature type="active site" evidence="10">
    <location>
        <position position="153"/>
    </location>
</feature>
<dbReference type="InterPro" id="IPR002104">
    <property type="entry name" value="Integrase_catalytic"/>
</dbReference>
<evidence type="ECO:0000256" key="9">
    <source>
        <dbReference type="ARBA" id="ARBA00023306"/>
    </source>
</evidence>
<comment type="similarity">
    <text evidence="10">Belongs to the 'phage' integrase family. XerC subfamily.</text>
</comment>
<name>A0ABT8CU00_9FLAO</name>
<dbReference type="NCBIfam" id="TIGR02225">
    <property type="entry name" value="recomb_XerD"/>
    <property type="match status" value="1"/>
</dbReference>
<keyword evidence="14" id="KW-1185">Reference proteome</keyword>
<feature type="active site" description="O-(3'-phospho-DNA)-tyrosine intermediate" evidence="10">
    <location>
        <position position="284"/>
    </location>
</feature>
<dbReference type="SUPFAM" id="SSF56349">
    <property type="entry name" value="DNA breaking-rejoining enzymes"/>
    <property type="match status" value="1"/>
</dbReference>
<keyword evidence="7 10" id="KW-0238">DNA-binding</keyword>
<dbReference type="InterPro" id="IPR023009">
    <property type="entry name" value="Tyrosine_recombinase_XerC/XerD"/>
</dbReference>
<dbReference type="InterPro" id="IPR010998">
    <property type="entry name" value="Integrase_recombinase_N"/>
</dbReference>
<dbReference type="RefSeq" id="WP_290363878.1">
    <property type="nucleotide sequence ID" value="NZ_JAUFQU010000001.1"/>
</dbReference>
<keyword evidence="8 10" id="KW-0233">DNA recombination</keyword>
<dbReference type="PROSITE" id="PS51898">
    <property type="entry name" value="TYR_RECOMBINASE"/>
    <property type="match status" value="1"/>
</dbReference>
<keyword evidence="5 10" id="KW-0159">Chromosome partition</keyword>
<keyword evidence="4 10" id="KW-0132">Cell division</keyword>
<reference evidence="14" key="1">
    <citation type="journal article" date="2019" name="Int. J. Syst. Evol. Microbiol.">
        <title>The Global Catalogue of Microorganisms (GCM) 10K type strain sequencing project: providing services to taxonomists for standard genome sequencing and annotation.</title>
        <authorList>
            <consortium name="The Broad Institute Genomics Platform"/>
            <consortium name="The Broad Institute Genome Sequencing Center for Infectious Disease"/>
            <person name="Wu L."/>
            <person name="Ma J."/>
        </authorList>
    </citation>
    <scope>NUCLEOTIDE SEQUENCE [LARGE SCALE GENOMIC DNA]</scope>
    <source>
        <strain evidence="14">CECT 7184</strain>
    </source>
</reference>
<dbReference type="CDD" id="cd00798">
    <property type="entry name" value="INT_XerDC_C"/>
    <property type="match status" value="1"/>
</dbReference>
<evidence type="ECO:0000256" key="4">
    <source>
        <dbReference type="ARBA" id="ARBA00022618"/>
    </source>
</evidence>
<accession>A0ABT8CU00</accession>
<dbReference type="Pfam" id="PF00589">
    <property type="entry name" value="Phage_integrase"/>
    <property type="match status" value="1"/>
</dbReference>
<dbReference type="Gene3D" id="1.10.150.130">
    <property type="match status" value="1"/>
</dbReference>
<sequence length="308" mass="36077">MRQNSISWKNYRKLFNDYLKLERGLSKNTILSYDFDLTKFQQYINNSYPAIKIEDIDEEIVRSFIYEISEFIAPSTQSRILSSLKSFFDFLLLEKYIVKHPVIFIELPRQGRKLPDVLSMEEIDAMIACIDMSKDEGMRNKAMLETLYSCGLRVSELINLKISDLYFEEGFIVITGKGNKQRFVPISESAVKWIILYKDEIRKHLKIDSSYEDVLFLNRRGTQLSRAMVFTIVKELSILAGVRKKVSPHTFRHSFATHLLENGADLRSIQLMLGHESITTTEIYMHIDRKRLREVVNQYHPWAVKDKA</sequence>
<keyword evidence="3 10" id="KW-0963">Cytoplasm</keyword>
<evidence type="ECO:0000256" key="7">
    <source>
        <dbReference type="ARBA" id="ARBA00023125"/>
    </source>
</evidence>
<organism evidence="13 14">
    <name type="scientific">Paenimyroides ceti</name>
    <dbReference type="NCBI Taxonomy" id="395087"/>
    <lineage>
        <taxon>Bacteria</taxon>
        <taxon>Pseudomonadati</taxon>
        <taxon>Bacteroidota</taxon>
        <taxon>Flavobacteriia</taxon>
        <taxon>Flavobacteriales</taxon>
        <taxon>Flavobacteriaceae</taxon>
        <taxon>Paenimyroides</taxon>
    </lineage>
</organism>
<dbReference type="HAMAP" id="MF_01808">
    <property type="entry name" value="Recomb_XerC_XerD"/>
    <property type="match status" value="1"/>
</dbReference>
<dbReference type="PROSITE" id="PS51900">
    <property type="entry name" value="CB"/>
    <property type="match status" value="1"/>
</dbReference>
<dbReference type="InterPro" id="IPR013762">
    <property type="entry name" value="Integrase-like_cat_sf"/>
</dbReference>
<comment type="similarity">
    <text evidence="2">Belongs to the 'phage' integrase family. XerD subfamily.</text>
</comment>
<keyword evidence="6 10" id="KW-0229">DNA integration</keyword>
<evidence type="ECO:0000256" key="6">
    <source>
        <dbReference type="ARBA" id="ARBA00022908"/>
    </source>
</evidence>
<dbReference type="InterPro" id="IPR004107">
    <property type="entry name" value="Integrase_SAM-like_N"/>
</dbReference>
<proteinExistence type="inferred from homology"/>
<comment type="caution">
    <text evidence="13">The sequence shown here is derived from an EMBL/GenBank/DDBJ whole genome shotgun (WGS) entry which is preliminary data.</text>
</comment>
<evidence type="ECO:0000256" key="1">
    <source>
        <dbReference type="ARBA" id="ARBA00004496"/>
    </source>
</evidence>
<dbReference type="PANTHER" id="PTHR30349:SF81">
    <property type="entry name" value="TYROSINE RECOMBINASE XERC"/>
    <property type="match status" value="1"/>
</dbReference>
<dbReference type="PANTHER" id="PTHR30349">
    <property type="entry name" value="PHAGE INTEGRASE-RELATED"/>
    <property type="match status" value="1"/>
</dbReference>
<feature type="domain" description="Tyr recombinase" evidence="11">
    <location>
        <begin position="113"/>
        <end position="297"/>
    </location>
</feature>
<keyword evidence="9 10" id="KW-0131">Cell cycle</keyword>
<feature type="active site" evidence="10">
    <location>
        <position position="275"/>
    </location>
</feature>
<dbReference type="InterPro" id="IPR011932">
    <property type="entry name" value="Recomb_XerD"/>
</dbReference>
<dbReference type="Pfam" id="PF02899">
    <property type="entry name" value="Phage_int_SAM_1"/>
    <property type="match status" value="1"/>
</dbReference>
<comment type="subunit">
    <text evidence="10">Forms a cyclic heterotetrameric complex composed of two molecules of XerC and two molecules of XerD.</text>
</comment>
<feature type="active site" evidence="10">
    <location>
        <position position="177"/>
    </location>
</feature>
<dbReference type="InterPro" id="IPR011010">
    <property type="entry name" value="DNA_brk_join_enz"/>
</dbReference>
<feature type="active site" evidence="10">
    <location>
        <position position="249"/>
    </location>
</feature>
<evidence type="ECO:0000313" key="14">
    <source>
        <dbReference type="Proteomes" id="UP001242368"/>
    </source>
</evidence>
<gene>
    <name evidence="13" type="primary">xerD</name>
    <name evidence="10" type="synonym">xerC</name>
    <name evidence="13" type="ORF">QW060_12805</name>
</gene>
<evidence type="ECO:0000256" key="3">
    <source>
        <dbReference type="ARBA" id="ARBA00022490"/>
    </source>
</evidence>
<dbReference type="NCBIfam" id="NF001399">
    <property type="entry name" value="PRK00283.1"/>
    <property type="match status" value="1"/>
</dbReference>
<evidence type="ECO:0000256" key="8">
    <source>
        <dbReference type="ARBA" id="ARBA00023172"/>
    </source>
</evidence>
<protein>
    <recommendedName>
        <fullName evidence="10">Tyrosine recombinase XerC</fullName>
    </recommendedName>
</protein>
<evidence type="ECO:0000256" key="5">
    <source>
        <dbReference type="ARBA" id="ARBA00022829"/>
    </source>
</evidence>
<dbReference type="Gene3D" id="1.10.443.10">
    <property type="entry name" value="Intergrase catalytic core"/>
    <property type="match status" value="1"/>
</dbReference>